<evidence type="ECO:0000313" key="3">
    <source>
        <dbReference type="EMBL" id="KAF2639101.1"/>
    </source>
</evidence>
<sequence>MSSSFGTFDRPWTPPDTDSESFADHLSTSPHLRSSHAISEQPKPVGSGATASDGRERSDSAYHSRASLKDSGFVEGPTDTEPQCASIVDPVTPELQTQHGIPRYPYTPDSARVPPRIYTLPPVSAMPHMPWDPSILSPVQNALSSCMSQMESLIQTRQPDDDQMEYIIGKFEEMTRLLSAPDAQSRRSDDHLFSEEDQPMGLGILTGGHLSEDPDIKAKEIDVAVKYIMEVGQYIDDVSRSTEDLKMRFDEARLLNSIQTEIITDLRRILKSQHEDIERYKEELEAELDADRKKEEAVKRGETTDQKTIIWAAICEALDRVGAMWLEW</sequence>
<organism evidence="3 4">
    <name type="scientific">Massarina eburnea CBS 473.64</name>
    <dbReference type="NCBI Taxonomy" id="1395130"/>
    <lineage>
        <taxon>Eukaryota</taxon>
        <taxon>Fungi</taxon>
        <taxon>Dikarya</taxon>
        <taxon>Ascomycota</taxon>
        <taxon>Pezizomycotina</taxon>
        <taxon>Dothideomycetes</taxon>
        <taxon>Pleosporomycetidae</taxon>
        <taxon>Pleosporales</taxon>
        <taxon>Massarineae</taxon>
        <taxon>Massarinaceae</taxon>
        <taxon>Massarina</taxon>
    </lineage>
</organism>
<evidence type="ECO:0000256" key="1">
    <source>
        <dbReference type="SAM" id="Coils"/>
    </source>
</evidence>
<keyword evidence="1" id="KW-0175">Coiled coil</keyword>
<reference evidence="3" key="1">
    <citation type="journal article" date="2020" name="Stud. Mycol.">
        <title>101 Dothideomycetes genomes: a test case for predicting lifestyles and emergence of pathogens.</title>
        <authorList>
            <person name="Haridas S."/>
            <person name="Albert R."/>
            <person name="Binder M."/>
            <person name="Bloem J."/>
            <person name="Labutti K."/>
            <person name="Salamov A."/>
            <person name="Andreopoulos B."/>
            <person name="Baker S."/>
            <person name="Barry K."/>
            <person name="Bills G."/>
            <person name="Bluhm B."/>
            <person name="Cannon C."/>
            <person name="Castanera R."/>
            <person name="Culley D."/>
            <person name="Daum C."/>
            <person name="Ezra D."/>
            <person name="Gonzalez J."/>
            <person name="Henrissat B."/>
            <person name="Kuo A."/>
            <person name="Liang C."/>
            <person name="Lipzen A."/>
            <person name="Lutzoni F."/>
            <person name="Magnuson J."/>
            <person name="Mondo S."/>
            <person name="Nolan M."/>
            <person name="Ohm R."/>
            <person name="Pangilinan J."/>
            <person name="Park H.-J."/>
            <person name="Ramirez L."/>
            <person name="Alfaro M."/>
            <person name="Sun H."/>
            <person name="Tritt A."/>
            <person name="Yoshinaga Y."/>
            <person name="Zwiers L.-H."/>
            <person name="Turgeon B."/>
            <person name="Goodwin S."/>
            <person name="Spatafora J."/>
            <person name="Crous P."/>
            <person name="Grigoriev I."/>
        </authorList>
    </citation>
    <scope>NUCLEOTIDE SEQUENCE</scope>
    <source>
        <strain evidence="3">CBS 473.64</strain>
    </source>
</reference>
<accession>A0A6A6RWG9</accession>
<dbReference type="AlphaFoldDB" id="A0A6A6RWG9"/>
<feature type="region of interest" description="Disordered" evidence="2">
    <location>
        <begin position="1"/>
        <end position="85"/>
    </location>
</feature>
<dbReference type="Proteomes" id="UP000799753">
    <property type="component" value="Unassembled WGS sequence"/>
</dbReference>
<protein>
    <submittedName>
        <fullName evidence="3">Uncharacterized protein</fullName>
    </submittedName>
</protein>
<evidence type="ECO:0000256" key="2">
    <source>
        <dbReference type="SAM" id="MobiDB-lite"/>
    </source>
</evidence>
<proteinExistence type="predicted"/>
<feature type="coiled-coil region" evidence="1">
    <location>
        <begin position="263"/>
        <end position="301"/>
    </location>
</feature>
<dbReference type="EMBL" id="MU006787">
    <property type="protein sequence ID" value="KAF2639101.1"/>
    <property type="molecule type" value="Genomic_DNA"/>
</dbReference>
<name>A0A6A6RWG9_9PLEO</name>
<keyword evidence="4" id="KW-1185">Reference proteome</keyword>
<evidence type="ECO:0000313" key="4">
    <source>
        <dbReference type="Proteomes" id="UP000799753"/>
    </source>
</evidence>
<feature type="compositionally biased region" description="Polar residues" evidence="2">
    <location>
        <begin position="26"/>
        <end position="38"/>
    </location>
</feature>
<dbReference type="OrthoDB" id="3799016at2759"/>
<feature type="compositionally biased region" description="Basic and acidic residues" evidence="2">
    <location>
        <begin position="53"/>
        <end position="62"/>
    </location>
</feature>
<gene>
    <name evidence="3" type="ORF">P280DRAFT_470503</name>
</gene>